<dbReference type="PROSITE" id="PS51318">
    <property type="entry name" value="TAT"/>
    <property type="match status" value="1"/>
</dbReference>
<dbReference type="SUPFAM" id="SSF53474">
    <property type="entry name" value="alpha/beta-Hydrolases"/>
    <property type="match status" value="1"/>
</dbReference>
<reference evidence="2 3" key="1">
    <citation type="submission" date="2019-08" db="EMBL/GenBank/DDBJ databases">
        <title>Deep-cultivation of Planctomycetes and their phenomic and genomic characterization uncovers novel biology.</title>
        <authorList>
            <person name="Wiegand S."/>
            <person name="Jogler M."/>
            <person name="Boedeker C."/>
            <person name="Pinto D."/>
            <person name="Vollmers J."/>
            <person name="Rivas-Marin E."/>
            <person name="Kohn T."/>
            <person name="Peeters S.H."/>
            <person name="Heuer A."/>
            <person name="Rast P."/>
            <person name="Oberbeckmann S."/>
            <person name="Bunk B."/>
            <person name="Jeske O."/>
            <person name="Meyerdierks A."/>
            <person name="Storesund J.E."/>
            <person name="Kallscheuer N."/>
            <person name="Luecker S."/>
            <person name="Lage O.M."/>
            <person name="Pohl T."/>
            <person name="Merkel B.J."/>
            <person name="Hornburger P."/>
            <person name="Mueller R.-W."/>
            <person name="Bruemmer F."/>
            <person name="Labrenz M."/>
            <person name="Spormann A.M."/>
            <person name="Op den Camp H."/>
            <person name="Overmann J."/>
            <person name="Amann R."/>
            <person name="Jetten M.S.M."/>
            <person name="Mascher T."/>
            <person name="Medema M.H."/>
            <person name="Devos D.P."/>
            <person name="Kaster A.-K."/>
            <person name="Ovreas L."/>
            <person name="Rohde M."/>
            <person name="Galperin M.Y."/>
            <person name="Jogler C."/>
        </authorList>
    </citation>
    <scope>NUCLEOTIDE SEQUENCE [LARGE SCALE GENOMIC DNA]</scope>
    <source>
        <strain evidence="2 3">UC8</strain>
    </source>
</reference>
<dbReference type="GO" id="GO:0016787">
    <property type="term" value="F:hydrolase activity"/>
    <property type="evidence" value="ECO:0007669"/>
    <property type="project" value="UniProtKB-KW"/>
</dbReference>
<dbReference type="OrthoDB" id="9787933at2"/>
<evidence type="ECO:0000259" key="1">
    <source>
        <dbReference type="Pfam" id="PF01738"/>
    </source>
</evidence>
<dbReference type="InterPro" id="IPR006311">
    <property type="entry name" value="TAT_signal"/>
</dbReference>
<dbReference type="Gene3D" id="3.40.50.1820">
    <property type="entry name" value="alpha/beta hydrolase"/>
    <property type="match status" value="1"/>
</dbReference>
<dbReference type="InterPro" id="IPR029058">
    <property type="entry name" value="AB_hydrolase_fold"/>
</dbReference>
<dbReference type="RefSeq" id="WP_068138445.1">
    <property type="nucleotide sequence ID" value="NZ_CP042914.1"/>
</dbReference>
<keyword evidence="3" id="KW-1185">Reference proteome</keyword>
<accession>A0A5B9QJI8</accession>
<dbReference type="Pfam" id="PF01738">
    <property type="entry name" value="DLH"/>
    <property type="match status" value="1"/>
</dbReference>
<dbReference type="InterPro" id="IPR051049">
    <property type="entry name" value="Dienelactone_hydrolase-like"/>
</dbReference>
<sequence>MCDQDHFEEDLKKYSRRDFGALAAAGVGAAAMLPQTAAAAETSGSDVMIKTPDGECDAYFVAPATGKHAAVLIWPDIFGLRPAFRQMADRLAGSGYSVLVVNPFYRKQKAPTAADGANTPIADVRPLARSLTPTTHTTDAKAFVAWLDAQPQVDKDKPMGTTGYCMGGPIVMRTAAAVPERVGAAATFHGGGLVTDNEDSPHRLIPQMKAEFLIAIAENDDQRDPDAKKVLKEAFADAKLPAEIEVYPAGHGWCPPDTRVHNSEQAEKAWTRMLVLFEKTLR</sequence>
<dbReference type="PANTHER" id="PTHR46623:SF10">
    <property type="entry name" value="CARBOXYMETHYLENEBUTENOLIDASE HOMOLOG"/>
    <property type="match status" value="1"/>
</dbReference>
<dbReference type="InterPro" id="IPR002925">
    <property type="entry name" value="Dienelactn_hydro"/>
</dbReference>
<organism evidence="2 3">
    <name type="scientific">Roseimaritima ulvae</name>
    <dbReference type="NCBI Taxonomy" id="980254"/>
    <lineage>
        <taxon>Bacteria</taxon>
        <taxon>Pseudomonadati</taxon>
        <taxon>Planctomycetota</taxon>
        <taxon>Planctomycetia</taxon>
        <taxon>Pirellulales</taxon>
        <taxon>Pirellulaceae</taxon>
        <taxon>Roseimaritima</taxon>
    </lineage>
</organism>
<evidence type="ECO:0000313" key="2">
    <source>
        <dbReference type="EMBL" id="QEG39218.1"/>
    </source>
</evidence>
<dbReference type="KEGG" id="rul:UC8_11790"/>
<proteinExistence type="predicted"/>
<protein>
    <submittedName>
        <fullName evidence="2">Dienelactone hydrolase family protein</fullName>
    </submittedName>
</protein>
<dbReference type="EMBL" id="CP042914">
    <property type="protein sequence ID" value="QEG39218.1"/>
    <property type="molecule type" value="Genomic_DNA"/>
</dbReference>
<keyword evidence="2" id="KW-0378">Hydrolase</keyword>
<feature type="domain" description="Dienelactone hydrolase" evidence="1">
    <location>
        <begin position="57"/>
        <end position="280"/>
    </location>
</feature>
<dbReference type="PANTHER" id="PTHR46623">
    <property type="entry name" value="CARBOXYMETHYLENEBUTENOLIDASE-RELATED"/>
    <property type="match status" value="1"/>
</dbReference>
<gene>
    <name evidence="2" type="ORF">UC8_11790</name>
</gene>
<dbReference type="Proteomes" id="UP000325286">
    <property type="component" value="Chromosome"/>
</dbReference>
<name>A0A5B9QJI8_9BACT</name>
<dbReference type="AlphaFoldDB" id="A0A5B9QJI8"/>
<evidence type="ECO:0000313" key="3">
    <source>
        <dbReference type="Proteomes" id="UP000325286"/>
    </source>
</evidence>